<dbReference type="PROSITE" id="PS01124">
    <property type="entry name" value="HTH_ARAC_FAMILY_2"/>
    <property type="match status" value="1"/>
</dbReference>
<keyword evidence="1" id="KW-0805">Transcription regulation</keyword>
<evidence type="ECO:0000256" key="1">
    <source>
        <dbReference type="ARBA" id="ARBA00023015"/>
    </source>
</evidence>
<dbReference type="InterPro" id="IPR009057">
    <property type="entry name" value="Homeodomain-like_sf"/>
</dbReference>
<evidence type="ECO:0000313" key="8">
    <source>
        <dbReference type="Proteomes" id="UP001150001"/>
    </source>
</evidence>
<keyword evidence="2" id="KW-0238">DNA-binding</keyword>
<dbReference type="InterPro" id="IPR020449">
    <property type="entry name" value="Tscrpt_reg_AraC-type_HTH"/>
</dbReference>
<dbReference type="InterPro" id="IPR018060">
    <property type="entry name" value="HTH_AraC"/>
</dbReference>
<evidence type="ECO:0000256" key="2">
    <source>
        <dbReference type="ARBA" id="ARBA00023125"/>
    </source>
</evidence>
<protein>
    <submittedName>
        <fullName evidence="6">AraC family transcriptional regulator</fullName>
    </submittedName>
    <submittedName>
        <fullName evidence="5">Helix-turn-helix domain-containing protein</fullName>
    </submittedName>
</protein>
<dbReference type="SUPFAM" id="SSF52317">
    <property type="entry name" value="Class I glutamine amidotransferase-like"/>
    <property type="match status" value="1"/>
</dbReference>
<proteinExistence type="predicted"/>
<dbReference type="Proteomes" id="UP000094761">
    <property type="component" value="Unassembled WGS sequence"/>
</dbReference>
<dbReference type="Pfam" id="PF01965">
    <property type="entry name" value="DJ-1_PfpI"/>
    <property type="match status" value="1"/>
</dbReference>
<comment type="caution">
    <text evidence="6">The sequence shown here is derived from an EMBL/GenBank/DDBJ whole genome shotgun (WGS) entry which is preliminary data.</text>
</comment>
<keyword evidence="3" id="KW-0804">Transcription</keyword>
<dbReference type="PROSITE" id="PS00041">
    <property type="entry name" value="HTH_ARAC_FAMILY_1"/>
    <property type="match status" value="1"/>
</dbReference>
<reference evidence="5" key="2">
    <citation type="submission" date="2022-11" db="EMBL/GenBank/DDBJ databases">
        <title>Role of the vibriolysin VemA secreted by the emergent pathogen Vibrio europaeus in the colonization of Manila clam mucus.</title>
        <authorList>
            <person name="Martinez C."/>
            <person name="Rodriguez S."/>
            <person name="Vences A."/>
            <person name="Barja J.L."/>
            <person name="Toranzo A.E."/>
            <person name="Dubert J."/>
        </authorList>
    </citation>
    <scope>NUCLEOTIDE SEQUENCE</scope>
    <source>
        <strain evidence="5">3454</strain>
    </source>
</reference>
<dbReference type="InterPro" id="IPR018062">
    <property type="entry name" value="HTH_AraC-typ_CS"/>
</dbReference>
<dbReference type="Pfam" id="PF12833">
    <property type="entry name" value="HTH_18"/>
    <property type="match status" value="1"/>
</dbReference>
<feature type="domain" description="HTH araC/xylS-type" evidence="4">
    <location>
        <begin position="222"/>
        <end position="320"/>
    </location>
</feature>
<gene>
    <name evidence="6" type="ORF">AZ468_23715</name>
    <name evidence="5" type="ORF">OPW20_25370</name>
</gene>
<organism evidence="6 7">
    <name type="scientific">Vibrio europaeus</name>
    <dbReference type="NCBI Taxonomy" id="300876"/>
    <lineage>
        <taxon>Bacteria</taxon>
        <taxon>Pseudomonadati</taxon>
        <taxon>Pseudomonadota</taxon>
        <taxon>Gammaproteobacteria</taxon>
        <taxon>Vibrionales</taxon>
        <taxon>Vibrionaceae</taxon>
        <taxon>Vibrio</taxon>
        <taxon>Vibrio oreintalis group</taxon>
    </lineage>
</organism>
<accession>A0A178J3J0</accession>
<dbReference type="GO" id="GO:0003700">
    <property type="term" value="F:DNA-binding transcription factor activity"/>
    <property type="evidence" value="ECO:0007669"/>
    <property type="project" value="InterPro"/>
</dbReference>
<keyword evidence="6" id="KW-0614">Plasmid</keyword>
<dbReference type="OrthoDB" id="9803764at2"/>
<dbReference type="Gene3D" id="3.40.50.880">
    <property type="match status" value="1"/>
</dbReference>
<dbReference type="Proteomes" id="UP001150001">
    <property type="component" value="Unassembled WGS sequence"/>
</dbReference>
<evidence type="ECO:0000313" key="5">
    <source>
        <dbReference type="EMBL" id="MDC5743397.1"/>
    </source>
</evidence>
<keyword evidence="8" id="KW-1185">Reference proteome</keyword>
<name>A0A178J3J0_9VIBR</name>
<dbReference type="InterPro" id="IPR029062">
    <property type="entry name" value="Class_I_gatase-like"/>
</dbReference>
<dbReference type="PRINTS" id="PR00032">
    <property type="entry name" value="HTHARAC"/>
</dbReference>
<dbReference type="EMBL" id="LUAX01000008">
    <property type="protein sequence ID" value="OAM96704.1"/>
    <property type="molecule type" value="Genomic_DNA"/>
</dbReference>
<sequence>MEEPSKPLRITALLLNNVPTTAITGPVEMLIIAAKLAGLPDPDVRYISPYDAHIHTFSGLTIACPTPWQQVEKTDIFLLGCCGDPSDEAYLLPDKLKTWLTQQLVGSQFVVSLCTGTFLLAELGLLNHRSATTHWAHVASFRERYPSVKLMPHLKITHEGPFICSSSVRDYYDATLLMIDELFGSGHRARCERYIGGDISNVARICLTSFGQYRQHNDTLIHELQDWMHHEHPGNLTVARCASKSFLSEKQMTRRFKAATGDVPVNYIQRLRLSSARDKLSTTRLNIETISRQVGYSNINHFRLLFKKFYDMTPTQYRKVTQSYCEHEPAH</sequence>
<evidence type="ECO:0000256" key="3">
    <source>
        <dbReference type="ARBA" id="ARBA00023163"/>
    </source>
</evidence>
<dbReference type="SMART" id="SM00342">
    <property type="entry name" value="HTH_ARAC"/>
    <property type="match status" value="1"/>
</dbReference>
<evidence type="ECO:0000313" key="6">
    <source>
        <dbReference type="EMBL" id="OAM96704.1"/>
    </source>
</evidence>
<dbReference type="InterPro" id="IPR052158">
    <property type="entry name" value="INH-QAR"/>
</dbReference>
<dbReference type="GeneID" id="78078737"/>
<dbReference type="Gene3D" id="1.10.10.60">
    <property type="entry name" value="Homeodomain-like"/>
    <property type="match status" value="2"/>
</dbReference>
<dbReference type="AlphaFoldDB" id="A0A178J3J0"/>
<dbReference type="InterPro" id="IPR002818">
    <property type="entry name" value="DJ-1/PfpI"/>
</dbReference>
<dbReference type="GO" id="GO:0043565">
    <property type="term" value="F:sequence-specific DNA binding"/>
    <property type="evidence" value="ECO:0007669"/>
    <property type="project" value="InterPro"/>
</dbReference>
<dbReference type="RefSeq" id="WP_069669724.1">
    <property type="nucleotide sequence ID" value="NZ_JAPFIM010000025.1"/>
</dbReference>
<dbReference type="SUPFAM" id="SSF46689">
    <property type="entry name" value="Homeodomain-like"/>
    <property type="match status" value="1"/>
</dbReference>
<dbReference type="PANTHER" id="PTHR43130:SF11">
    <property type="entry name" value="TRANSCRIPTIONAL REGULATORY PROTEIN"/>
    <property type="match status" value="1"/>
</dbReference>
<dbReference type="EMBL" id="JAPFIT010000033">
    <property type="protein sequence ID" value="MDC5743397.1"/>
    <property type="molecule type" value="Genomic_DNA"/>
</dbReference>
<evidence type="ECO:0000313" key="7">
    <source>
        <dbReference type="Proteomes" id="UP000094761"/>
    </source>
</evidence>
<reference evidence="6 7" key="1">
    <citation type="submission" date="2016-03" db="EMBL/GenBank/DDBJ databases">
        <title>Draft genome sequence of the Vibrio tubiashii subs. europaeus.</title>
        <authorList>
            <person name="Spinard E."/>
            <person name="Dubert J."/>
            <person name="Nelson D.R."/>
            <person name="Barja J.L."/>
        </authorList>
    </citation>
    <scope>NUCLEOTIDE SEQUENCE [LARGE SCALE GENOMIC DNA]</scope>
    <source>
        <strain evidence="7">PP-638</strain>
        <strain evidence="6">PP2-638</strain>
        <plasmid evidence="6">p251_like</plasmid>
    </source>
</reference>
<dbReference type="PANTHER" id="PTHR43130">
    <property type="entry name" value="ARAC-FAMILY TRANSCRIPTIONAL REGULATOR"/>
    <property type="match status" value="1"/>
</dbReference>
<evidence type="ECO:0000259" key="4">
    <source>
        <dbReference type="PROSITE" id="PS01124"/>
    </source>
</evidence>
<geneLocation type="plasmid" evidence="6">
    <name>p251_like</name>
</geneLocation>